<reference evidence="1" key="1">
    <citation type="submission" date="2021-09" db="EMBL/GenBank/DDBJ databases">
        <title>Complete genome sequence and metabolic characterization of Streptomyces tanashiensis DSM 731 the producer of antibacterial Kalafungin and diverse secondary metabolites.</title>
        <authorList>
            <person name="Abbasi M.N."/>
            <person name="Anwar M.N."/>
            <person name="Alam K."/>
            <person name="Shoaib M."/>
            <person name="Lin Z."/>
            <person name="Hayat M."/>
            <person name="Ali M.I."/>
            <person name="Malik H.M.T."/>
            <person name="Ahmed I."/>
            <person name="Li A."/>
            <person name="Hailong Wang H."/>
            <person name="Zhang Y."/>
        </authorList>
    </citation>
    <scope>NUCLEOTIDE SEQUENCE</scope>
    <source>
        <strain evidence="1">Kala</strain>
    </source>
</reference>
<dbReference type="RefSeq" id="WP_267260149.1">
    <property type="nucleotide sequence ID" value="NZ_CP084204.1"/>
</dbReference>
<dbReference type="GeneID" id="95605100"/>
<dbReference type="EMBL" id="CP084204">
    <property type="protein sequence ID" value="UZX25901.1"/>
    <property type="molecule type" value="Genomic_DNA"/>
</dbReference>
<dbReference type="Proteomes" id="UP001164506">
    <property type="component" value="Chromosome"/>
</dbReference>
<gene>
    <name evidence="1" type="ORF">LDH80_36720</name>
</gene>
<organism evidence="1 2">
    <name type="scientific">Streptomyces tanashiensis</name>
    <dbReference type="NCBI Taxonomy" id="67367"/>
    <lineage>
        <taxon>Bacteria</taxon>
        <taxon>Bacillati</taxon>
        <taxon>Actinomycetota</taxon>
        <taxon>Actinomycetes</taxon>
        <taxon>Kitasatosporales</taxon>
        <taxon>Streptomycetaceae</taxon>
        <taxon>Streptomyces</taxon>
    </lineage>
</organism>
<sequence length="109" mass="11637">MAFEEDFAAALAQRGIQMDAVDVPAPDVIGGALDNINGFMSGMDDAVREGFDESSLEFTVCSVLADPSVNIAPEISTILAAYDRTPNMRLTELLQATRETLDQVQGGQV</sequence>
<keyword evidence="2" id="KW-1185">Reference proteome</keyword>
<proteinExistence type="predicted"/>
<evidence type="ECO:0000313" key="2">
    <source>
        <dbReference type="Proteomes" id="UP001164506"/>
    </source>
</evidence>
<evidence type="ECO:0000313" key="1">
    <source>
        <dbReference type="EMBL" id="UZX25901.1"/>
    </source>
</evidence>
<name>A0ABY6R757_9ACTN</name>
<accession>A0ABY6R757</accession>
<protein>
    <submittedName>
        <fullName evidence="1">Uncharacterized protein</fullName>
    </submittedName>
</protein>